<feature type="transmembrane region" description="Helical" evidence="1">
    <location>
        <begin position="126"/>
        <end position="149"/>
    </location>
</feature>
<dbReference type="EMBL" id="BRXW01000206">
    <property type="protein sequence ID" value="GMI13992.1"/>
    <property type="molecule type" value="Genomic_DNA"/>
</dbReference>
<feature type="transmembrane region" description="Helical" evidence="1">
    <location>
        <begin position="72"/>
        <end position="92"/>
    </location>
</feature>
<feature type="transmembrane region" description="Helical" evidence="1">
    <location>
        <begin position="98"/>
        <end position="114"/>
    </location>
</feature>
<dbReference type="AlphaFoldDB" id="A0A9W7FKR6"/>
<evidence type="ECO:0000313" key="3">
    <source>
        <dbReference type="Proteomes" id="UP001165122"/>
    </source>
</evidence>
<reference evidence="3" key="1">
    <citation type="journal article" date="2023" name="Commun. Biol.">
        <title>Genome analysis of Parmales, the sister group of diatoms, reveals the evolutionary specialization of diatoms from phago-mixotrophs to photoautotrophs.</title>
        <authorList>
            <person name="Ban H."/>
            <person name="Sato S."/>
            <person name="Yoshikawa S."/>
            <person name="Yamada K."/>
            <person name="Nakamura Y."/>
            <person name="Ichinomiya M."/>
            <person name="Sato N."/>
            <person name="Blanc-Mathieu R."/>
            <person name="Endo H."/>
            <person name="Kuwata A."/>
            <person name="Ogata H."/>
        </authorList>
    </citation>
    <scope>NUCLEOTIDE SEQUENCE [LARGE SCALE GENOMIC DNA]</scope>
    <source>
        <strain evidence="3">NIES 3700</strain>
    </source>
</reference>
<evidence type="ECO:0000256" key="1">
    <source>
        <dbReference type="SAM" id="Phobius"/>
    </source>
</evidence>
<dbReference type="OrthoDB" id="10266266at2759"/>
<protein>
    <recommendedName>
        <fullName evidence="4">Transmembrane protein</fullName>
    </recommendedName>
</protein>
<keyword evidence="1" id="KW-0472">Membrane</keyword>
<evidence type="ECO:0000313" key="2">
    <source>
        <dbReference type="EMBL" id="GMI13992.1"/>
    </source>
</evidence>
<name>A0A9W7FKR6_9STRA</name>
<gene>
    <name evidence="2" type="ORF">TrLO_g2093</name>
</gene>
<evidence type="ECO:0008006" key="4">
    <source>
        <dbReference type="Google" id="ProtNLM"/>
    </source>
</evidence>
<sequence>MAATVVSMLRLCNTAFMLCVGLGKAMGRYRHHLSPLAGWLEFIGSLCVLVYLWEKRSKNEEKEPLLNDTKDLLNRLDAVGSVLIIAGLGVIVSTPKRNSIVCWTMLLLNFYLVSRSTSSFSVNHPIVKLAFLAVCVGVGAGLGLTWVGVDERHFYSGLKKWQKIV</sequence>
<organism evidence="2 3">
    <name type="scientific">Triparma laevis f. longispina</name>
    <dbReference type="NCBI Taxonomy" id="1714387"/>
    <lineage>
        <taxon>Eukaryota</taxon>
        <taxon>Sar</taxon>
        <taxon>Stramenopiles</taxon>
        <taxon>Ochrophyta</taxon>
        <taxon>Bolidophyceae</taxon>
        <taxon>Parmales</taxon>
        <taxon>Triparmaceae</taxon>
        <taxon>Triparma</taxon>
    </lineage>
</organism>
<keyword evidence="1" id="KW-1133">Transmembrane helix</keyword>
<proteinExistence type="predicted"/>
<keyword evidence="1" id="KW-0812">Transmembrane</keyword>
<dbReference type="Proteomes" id="UP001165122">
    <property type="component" value="Unassembled WGS sequence"/>
</dbReference>
<accession>A0A9W7FKR6</accession>
<keyword evidence="3" id="KW-1185">Reference proteome</keyword>
<feature type="transmembrane region" description="Helical" evidence="1">
    <location>
        <begin position="33"/>
        <end position="52"/>
    </location>
</feature>
<comment type="caution">
    <text evidence="2">The sequence shown here is derived from an EMBL/GenBank/DDBJ whole genome shotgun (WGS) entry which is preliminary data.</text>
</comment>